<organism evidence="1 2">
    <name type="scientific">Holothuria leucospilota</name>
    <name type="common">Black long sea cucumber</name>
    <name type="synonym">Mertensiothuria leucospilota</name>
    <dbReference type="NCBI Taxonomy" id="206669"/>
    <lineage>
        <taxon>Eukaryota</taxon>
        <taxon>Metazoa</taxon>
        <taxon>Echinodermata</taxon>
        <taxon>Eleutherozoa</taxon>
        <taxon>Echinozoa</taxon>
        <taxon>Holothuroidea</taxon>
        <taxon>Aspidochirotacea</taxon>
        <taxon>Aspidochirotida</taxon>
        <taxon>Holothuriidae</taxon>
        <taxon>Holothuria</taxon>
    </lineage>
</organism>
<dbReference type="Proteomes" id="UP001152320">
    <property type="component" value="Chromosome 16"/>
</dbReference>
<dbReference type="EMBL" id="JAIZAY010000016">
    <property type="protein sequence ID" value="KAJ8027571.1"/>
    <property type="molecule type" value="Genomic_DNA"/>
</dbReference>
<protein>
    <submittedName>
        <fullName evidence="1">Uncharacterized protein</fullName>
    </submittedName>
</protein>
<keyword evidence="2" id="KW-1185">Reference proteome</keyword>
<sequence length="92" mass="10518">MQGFYSRTLQNLTEISSVHSPAITRTFLNRNSQSTQSRHYENVPCMHGSKQCRSVVRPRKQFSLLDNSRKAALKLNSLELSIRSSMDSIRCS</sequence>
<proteinExistence type="predicted"/>
<evidence type="ECO:0000313" key="1">
    <source>
        <dbReference type="EMBL" id="KAJ8027571.1"/>
    </source>
</evidence>
<dbReference type="AlphaFoldDB" id="A0A9Q1H099"/>
<gene>
    <name evidence="1" type="ORF">HOLleu_32743</name>
</gene>
<evidence type="ECO:0000313" key="2">
    <source>
        <dbReference type="Proteomes" id="UP001152320"/>
    </source>
</evidence>
<name>A0A9Q1H099_HOLLE</name>
<comment type="caution">
    <text evidence="1">The sequence shown here is derived from an EMBL/GenBank/DDBJ whole genome shotgun (WGS) entry which is preliminary data.</text>
</comment>
<reference evidence="1" key="1">
    <citation type="submission" date="2021-10" db="EMBL/GenBank/DDBJ databases">
        <title>Tropical sea cucumber genome reveals ecological adaptation and Cuvierian tubules defense mechanism.</title>
        <authorList>
            <person name="Chen T."/>
        </authorList>
    </citation>
    <scope>NUCLEOTIDE SEQUENCE</scope>
    <source>
        <strain evidence="1">Nanhai2018</strain>
        <tissue evidence="1">Muscle</tissue>
    </source>
</reference>
<accession>A0A9Q1H099</accession>